<dbReference type="Gene3D" id="2.40.160.10">
    <property type="entry name" value="Porin"/>
    <property type="match status" value="1"/>
</dbReference>
<feature type="coiled-coil region" evidence="1">
    <location>
        <begin position="65"/>
        <end position="92"/>
    </location>
</feature>
<organism evidence="3 4">
    <name type="scientific">Candidatus Methylobacter oryzae</name>
    <dbReference type="NCBI Taxonomy" id="2497749"/>
    <lineage>
        <taxon>Bacteria</taxon>
        <taxon>Pseudomonadati</taxon>
        <taxon>Pseudomonadota</taxon>
        <taxon>Gammaproteobacteria</taxon>
        <taxon>Methylococcales</taxon>
        <taxon>Methylococcaceae</taxon>
        <taxon>Methylobacter</taxon>
    </lineage>
</organism>
<evidence type="ECO:0000313" key="4">
    <source>
        <dbReference type="Proteomes" id="UP000733744"/>
    </source>
</evidence>
<accession>A0ABY3CBT6</accession>
<reference evidence="3 4" key="1">
    <citation type="journal article" date="2019" name="Antonie Van Leeuwenhoek">
        <title>Description of 'Ca. Methylobacter oryzae' KRF1, a novel species from the environmentally important Methylobacter clade 2.</title>
        <authorList>
            <person name="Khatri K."/>
            <person name="Mohite J.A."/>
            <person name="Pandit P.S."/>
            <person name="Bahulikar R."/>
            <person name="Rahalkar M.C."/>
        </authorList>
    </citation>
    <scope>NUCLEOTIDE SEQUENCE [LARGE SCALE GENOMIC DNA]</scope>
    <source>
        <strain evidence="3 4">KRF1</strain>
    </source>
</reference>
<dbReference type="InterPro" id="IPR023614">
    <property type="entry name" value="Porin_dom_sf"/>
</dbReference>
<keyword evidence="2" id="KW-0732">Signal</keyword>
<evidence type="ECO:0000313" key="3">
    <source>
        <dbReference type="EMBL" id="TRW96990.1"/>
    </source>
</evidence>
<evidence type="ECO:0008006" key="5">
    <source>
        <dbReference type="Google" id="ProtNLM"/>
    </source>
</evidence>
<sequence length="468" mass="51347">MKKNKQLLTGGILIGLVALNAPVSALEKPQTMEEMWKIIQAQQKQIDEMKAGMQAAAATSAPAPAKSAGADVKNLERKTDVLSQEVEKLRTNLSIPEEAKYKSAYGLGPAASKVYSAGKGLSIGGYGEGNYSAKVGDKGDTNDTADMERMVLYAGYKFTDRILFNSELEFEHASTGEGAEEKGEVSVEFASLDFFIDQRANARAGLVLMPMGFINRIHEPLFYFGNHRPVVEQRIIPSTWREMGAGLFGAITPNLTYTAYVVNGLDAKGFSSDGISEGRGGGSNARAENFGYVARMDYDPNFIPGLSVGGSAYFGNSGQNQTFVGRKANVFTQLYEAHLQWKYRGLEFRTLGSWGHINNADVVSASVGEVVGSENFGWYTELGYDVLPLLFRDTTQYLAPFFRYERLNTVAKAPTGYDSDPTKDWQIYQVGLQYKPIPNVVLKADYRNFVAKQGSLADDFNLGFGFIF</sequence>
<comment type="caution">
    <text evidence="3">The sequence shown here is derived from an EMBL/GenBank/DDBJ whole genome shotgun (WGS) entry which is preliminary data.</text>
</comment>
<dbReference type="SUPFAM" id="SSF56935">
    <property type="entry name" value="Porins"/>
    <property type="match status" value="1"/>
</dbReference>
<feature type="chain" id="PRO_5046957557" description="Porin" evidence="2">
    <location>
        <begin position="26"/>
        <end position="468"/>
    </location>
</feature>
<protein>
    <recommendedName>
        <fullName evidence="5">Porin</fullName>
    </recommendedName>
</protein>
<proteinExistence type="predicted"/>
<dbReference type="Proteomes" id="UP000733744">
    <property type="component" value="Unassembled WGS sequence"/>
</dbReference>
<evidence type="ECO:0000256" key="1">
    <source>
        <dbReference type="SAM" id="Coils"/>
    </source>
</evidence>
<feature type="signal peptide" evidence="2">
    <location>
        <begin position="1"/>
        <end position="25"/>
    </location>
</feature>
<dbReference type="EMBL" id="RYFG02000078">
    <property type="protein sequence ID" value="TRW96990.1"/>
    <property type="molecule type" value="Genomic_DNA"/>
</dbReference>
<name>A0ABY3CBT6_9GAMM</name>
<dbReference type="RefSeq" id="WP_127029935.1">
    <property type="nucleotide sequence ID" value="NZ_RYFG02000078.1"/>
</dbReference>
<keyword evidence="1" id="KW-0175">Coiled coil</keyword>
<keyword evidence="4" id="KW-1185">Reference proteome</keyword>
<gene>
    <name evidence="3" type="ORF">EKO24_008190</name>
</gene>
<evidence type="ECO:0000256" key="2">
    <source>
        <dbReference type="SAM" id="SignalP"/>
    </source>
</evidence>